<comment type="caution">
    <text evidence="1">The sequence shown here is derived from an EMBL/GenBank/DDBJ whole genome shotgun (WGS) entry which is preliminary data.</text>
</comment>
<dbReference type="EMBL" id="JACIJF010000013">
    <property type="protein sequence ID" value="MBB5712180.1"/>
    <property type="molecule type" value="Genomic_DNA"/>
</dbReference>
<organism evidence="1 2">
    <name type="scientific">Sphingomonas xinjiangensis</name>
    <dbReference type="NCBI Taxonomy" id="643568"/>
    <lineage>
        <taxon>Bacteria</taxon>
        <taxon>Pseudomonadati</taxon>
        <taxon>Pseudomonadota</taxon>
        <taxon>Alphaproteobacteria</taxon>
        <taxon>Sphingomonadales</taxon>
        <taxon>Sphingomonadaceae</taxon>
        <taxon>Sphingomonas</taxon>
    </lineage>
</organism>
<accession>A0A840YPF7</accession>
<evidence type="ECO:0000313" key="2">
    <source>
        <dbReference type="Proteomes" id="UP000527143"/>
    </source>
</evidence>
<proteinExistence type="predicted"/>
<evidence type="ECO:0000313" key="1">
    <source>
        <dbReference type="EMBL" id="MBB5712180.1"/>
    </source>
</evidence>
<gene>
    <name evidence="1" type="ORF">FHT02_003437</name>
</gene>
<keyword evidence="2" id="KW-1185">Reference proteome</keyword>
<dbReference type="Proteomes" id="UP000527143">
    <property type="component" value="Unassembled WGS sequence"/>
</dbReference>
<name>A0A840YPF7_9SPHN</name>
<protein>
    <submittedName>
        <fullName evidence="1">Uncharacterized protein</fullName>
    </submittedName>
</protein>
<dbReference type="RefSeq" id="WP_184090266.1">
    <property type="nucleotide sequence ID" value="NZ_JACIJF010000013.1"/>
</dbReference>
<dbReference type="AlphaFoldDB" id="A0A840YPF7"/>
<reference evidence="1 2" key="1">
    <citation type="submission" date="2020-08" db="EMBL/GenBank/DDBJ databases">
        <title>Genomic Encyclopedia of Type Strains, Phase IV (KMG-IV): sequencing the most valuable type-strain genomes for metagenomic binning, comparative biology and taxonomic classification.</title>
        <authorList>
            <person name="Goeker M."/>
        </authorList>
    </citation>
    <scope>NUCLEOTIDE SEQUENCE [LARGE SCALE GENOMIC DNA]</scope>
    <source>
        <strain evidence="1 2">DSM 26736</strain>
    </source>
</reference>
<sequence>MPRSDVTLERSSIESHRSRSWGEVCGLGGRVEVEDASNGSPEAVDGALGGFAQMRLQLGEGLLDWIEV</sequence>